<dbReference type="GO" id="GO:0004767">
    <property type="term" value="F:sphingomyelin phosphodiesterase activity"/>
    <property type="evidence" value="ECO:0007669"/>
    <property type="project" value="InterPro"/>
</dbReference>
<dbReference type="AlphaFoldDB" id="A0A437M124"/>
<keyword evidence="2" id="KW-0269">Exonuclease</keyword>
<accession>A0A437M124</accession>
<dbReference type="InterPro" id="IPR036691">
    <property type="entry name" value="Endo/exonu/phosph_ase_sf"/>
</dbReference>
<keyword evidence="2" id="KW-0540">Nuclease</keyword>
<dbReference type="OrthoDB" id="7181414at2"/>
<evidence type="ECO:0000259" key="1">
    <source>
        <dbReference type="Pfam" id="PF03372"/>
    </source>
</evidence>
<evidence type="ECO:0000313" key="3">
    <source>
        <dbReference type="Proteomes" id="UP000282971"/>
    </source>
</evidence>
<dbReference type="RefSeq" id="WP_127745287.1">
    <property type="nucleotide sequence ID" value="NZ_SACN01000002.1"/>
</dbReference>
<dbReference type="PANTHER" id="PTHR16320:SF23">
    <property type="entry name" value="SPHINGOMYELINASE C 1"/>
    <property type="match status" value="1"/>
</dbReference>
<protein>
    <submittedName>
        <fullName evidence="2">Endonuclease/exonuclease/phosphatase</fullName>
    </submittedName>
</protein>
<dbReference type="EMBL" id="SACN01000002">
    <property type="protein sequence ID" value="RVT91275.1"/>
    <property type="molecule type" value="Genomic_DNA"/>
</dbReference>
<keyword evidence="2" id="KW-0378">Hydrolase</keyword>
<dbReference type="InterPro" id="IPR005135">
    <property type="entry name" value="Endo/exonuclease/phosphatase"/>
</dbReference>
<dbReference type="Proteomes" id="UP000282971">
    <property type="component" value="Unassembled WGS sequence"/>
</dbReference>
<organism evidence="2 3">
    <name type="scientific">Sphingomonas crocodyli</name>
    <dbReference type="NCBI Taxonomy" id="1979270"/>
    <lineage>
        <taxon>Bacteria</taxon>
        <taxon>Pseudomonadati</taxon>
        <taxon>Pseudomonadota</taxon>
        <taxon>Alphaproteobacteria</taxon>
        <taxon>Sphingomonadales</taxon>
        <taxon>Sphingomonadaceae</taxon>
        <taxon>Sphingomonas</taxon>
    </lineage>
</organism>
<keyword evidence="2" id="KW-0255">Endonuclease</keyword>
<dbReference type="InterPro" id="IPR038772">
    <property type="entry name" value="Sph/SMPD2-like"/>
</dbReference>
<dbReference type="Gene3D" id="3.60.10.10">
    <property type="entry name" value="Endonuclease/exonuclease/phosphatase"/>
    <property type="match status" value="1"/>
</dbReference>
<sequence>MKAGLLAALAMVGAIWSSPISPGVQRLGEKAIAPELHHRADEISVLTYNVEALPWPIKSGRGEDLARIAERLRMLRQAGVAPHIVVLQEAFTEDARAIGRLAGYRYQAFGPAAEASRTDMPLPADFVAKRSWYLGERSAPVLSSGLAIFSDFPILATRSAAFAACAGLDCGANKGVLVATVKAPGMAEPIEIATTHLNCRKSSMTSPQRNLTAYRAQLDAVDRLIGGTKHVRLFAGDFNVHSIGRLEALQAHGRRWNMAPATAMGVVRKPAMFCGQGRGECGLDLPIASNLPLAHATDWQFFAGTDATAIRPVRRLPLFGREADGTMLSDHIGYSVVYRVSERS</sequence>
<name>A0A437M124_9SPHN</name>
<feature type="domain" description="Endonuclease/exonuclease/phosphatase" evidence="1">
    <location>
        <begin position="46"/>
        <end position="277"/>
    </location>
</feature>
<dbReference type="GO" id="GO:0004527">
    <property type="term" value="F:exonuclease activity"/>
    <property type="evidence" value="ECO:0007669"/>
    <property type="project" value="UniProtKB-KW"/>
</dbReference>
<dbReference type="PANTHER" id="PTHR16320">
    <property type="entry name" value="SPHINGOMYELINASE FAMILY MEMBER"/>
    <property type="match status" value="1"/>
</dbReference>
<dbReference type="SUPFAM" id="SSF56219">
    <property type="entry name" value="DNase I-like"/>
    <property type="match status" value="1"/>
</dbReference>
<reference evidence="2 3" key="1">
    <citation type="submission" date="2019-01" db="EMBL/GenBank/DDBJ databases">
        <authorList>
            <person name="Chen W.-M."/>
        </authorList>
    </citation>
    <scope>NUCLEOTIDE SEQUENCE [LARGE SCALE GENOMIC DNA]</scope>
    <source>
        <strain evidence="2 3">CCP-7</strain>
    </source>
</reference>
<gene>
    <name evidence="2" type="ORF">EOD43_17350</name>
</gene>
<dbReference type="GO" id="GO:0004519">
    <property type="term" value="F:endonuclease activity"/>
    <property type="evidence" value="ECO:0007669"/>
    <property type="project" value="UniProtKB-KW"/>
</dbReference>
<keyword evidence="3" id="KW-1185">Reference proteome</keyword>
<comment type="caution">
    <text evidence="2">The sequence shown here is derived from an EMBL/GenBank/DDBJ whole genome shotgun (WGS) entry which is preliminary data.</text>
</comment>
<evidence type="ECO:0000313" key="2">
    <source>
        <dbReference type="EMBL" id="RVT91275.1"/>
    </source>
</evidence>
<dbReference type="Pfam" id="PF03372">
    <property type="entry name" value="Exo_endo_phos"/>
    <property type="match status" value="1"/>
</dbReference>
<proteinExistence type="predicted"/>